<evidence type="ECO:0000313" key="2">
    <source>
        <dbReference type="Proteomes" id="UP001153365"/>
    </source>
</evidence>
<sequence>MRSMTREMNCDCRAVLMCRRSALVPDNNGGYCTFEVKKGVPNIRPPPLCRSRLCLDIRSKTSPEMKGKPSVPMCDALNVLSQPPEPLLISQRIFGLNQPDKDLSVNALLFKRDKVISESNGDRQWELEKDEIRDKCLVEDWKVGQADGRGGRLELVSPMEGTFCGCKRITAQTAL</sequence>
<dbReference type="Proteomes" id="UP001153365">
    <property type="component" value="Unassembled WGS sequence"/>
</dbReference>
<dbReference type="EMBL" id="CALTRL010000052">
    <property type="protein sequence ID" value="CAH7666131.1"/>
    <property type="molecule type" value="Genomic_DNA"/>
</dbReference>
<organism evidence="1 2">
    <name type="scientific">Phakopsora pachyrhizi</name>
    <name type="common">Asian soybean rust disease fungus</name>
    <dbReference type="NCBI Taxonomy" id="170000"/>
    <lineage>
        <taxon>Eukaryota</taxon>
        <taxon>Fungi</taxon>
        <taxon>Dikarya</taxon>
        <taxon>Basidiomycota</taxon>
        <taxon>Pucciniomycotina</taxon>
        <taxon>Pucciniomycetes</taxon>
        <taxon>Pucciniales</taxon>
        <taxon>Phakopsoraceae</taxon>
        <taxon>Phakopsora</taxon>
    </lineage>
</organism>
<proteinExistence type="predicted"/>
<evidence type="ECO:0000313" key="1">
    <source>
        <dbReference type="EMBL" id="CAH7666131.1"/>
    </source>
</evidence>
<name>A0AAV0AEW3_PHAPC</name>
<keyword evidence="2" id="KW-1185">Reference proteome</keyword>
<protein>
    <submittedName>
        <fullName evidence="1">Uncharacterized protein</fullName>
    </submittedName>
</protein>
<reference evidence="1" key="1">
    <citation type="submission" date="2022-06" db="EMBL/GenBank/DDBJ databases">
        <authorList>
            <consortium name="SYNGENTA / RWTH Aachen University"/>
        </authorList>
    </citation>
    <scope>NUCLEOTIDE SEQUENCE</scope>
</reference>
<comment type="caution">
    <text evidence="1">The sequence shown here is derived from an EMBL/GenBank/DDBJ whole genome shotgun (WGS) entry which is preliminary data.</text>
</comment>
<accession>A0AAV0AEW3</accession>
<dbReference type="AlphaFoldDB" id="A0AAV0AEW3"/>
<gene>
    <name evidence="1" type="ORF">PPACK8108_LOCUS457</name>
</gene>